<proteinExistence type="predicted"/>
<sequence length="115" mass="13236">MAWTVEFAADAEHDLSLIFDHLFATYKDLGEPDDIAFENAAARIIGIKQSATDLASNPYRGTRRDKIAQDLRNITINKAIIWFQIDEARKVVQVLAFFFGGQDHFRHMLRRLLDK</sequence>
<name>A0A0K0Y2K8_9RHOB</name>
<gene>
    <name evidence="1" type="ORF">OSB_06080</name>
</gene>
<dbReference type="RefSeq" id="WP_049833586.1">
    <property type="nucleotide sequence ID" value="NZ_CP012160.1"/>
</dbReference>
<dbReference type="Proteomes" id="UP000067444">
    <property type="component" value="Chromosome"/>
</dbReference>
<keyword evidence="2" id="KW-1185">Reference proteome</keyword>
<evidence type="ECO:0000313" key="1">
    <source>
        <dbReference type="EMBL" id="AKS45169.1"/>
    </source>
</evidence>
<organism evidence="1 2">
    <name type="scientific">Octadecabacter temperatus</name>
    <dbReference type="NCBI Taxonomy" id="1458307"/>
    <lineage>
        <taxon>Bacteria</taxon>
        <taxon>Pseudomonadati</taxon>
        <taxon>Pseudomonadota</taxon>
        <taxon>Alphaproteobacteria</taxon>
        <taxon>Rhodobacterales</taxon>
        <taxon>Roseobacteraceae</taxon>
        <taxon>Octadecabacter</taxon>
    </lineage>
</organism>
<dbReference type="AlphaFoldDB" id="A0A0K0Y2K8"/>
<dbReference type="EMBL" id="CP012160">
    <property type="protein sequence ID" value="AKS45169.1"/>
    <property type="molecule type" value="Genomic_DNA"/>
</dbReference>
<accession>A0A0K0Y2K8</accession>
<dbReference type="Gene3D" id="3.30.2310.20">
    <property type="entry name" value="RelE-like"/>
    <property type="match status" value="1"/>
</dbReference>
<evidence type="ECO:0000313" key="2">
    <source>
        <dbReference type="Proteomes" id="UP000067444"/>
    </source>
</evidence>
<dbReference type="InterPro" id="IPR035093">
    <property type="entry name" value="RelE/ParE_toxin_dom_sf"/>
</dbReference>
<protein>
    <submittedName>
        <fullName evidence="1">Uncharacterized protein</fullName>
    </submittedName>
</protein>
<reference evidence="1 2" key="1">
    <citation type="journal article" date="2015" name="Genome Announc.">
        <title>Closed Genome Sequence of Octadecabacter temperatus SB1, the First Mesophilic Species of the Genus Octadecabacter.</title>
        <authorList>
            <person name="Voget S."/>
            <person name="Billerbeck S."/>
            <person name="Simon M."/>
            <person name="Daniel R."/>
        </authorList>
    </citation>
    <scope>NUCLEOTIDE SEQUENCE [LARGE SCALE GENOMIC DNA]</scope>
    <source>
        <strain evidence="1 2">SB1</strain>
    </source>
</reference>
<dbReference type="KEGG" id="otm:OSB_06080"/>
<dbReference type="OrthoDB" id="7724949at2"/>